<dbReference type="GO" id="GO:0000049">
    <property type="term" value="F:tRNA binding"/>
    <property type="evidence" value="ECO:0007669"/>
    <property type="project" value="TreeGrafter"/>
</dbReference>
<dbReference type="GO" id="GO:0005524">
    <property type="term" value="F:ATP binding"/>
    <property type="evidence" value="ECO:0007669"/>
    <property type="project" value="UniProtKB-KW"/>
</dbReference>
<feature type="domain" description="YrdC-like" evidence="12">
    <location>
        <begin position="13"/>
        <end position="197"/>
    </location>
</feature>
<evidence type="ECO:0000313" key="13">
    <source>
        <dbReference type="EMBL" id="SPP66404.1"/>
    </source>
</evidence>
<keyword evidence="9" id="KW-0067">ATP-binding</keyword>
<evidence type="ECO:0000256" key="6">
    <source>
        <dbReference type="ARBA" id="ARBA00022694"/>
    </source>
</evidence>
<proteinExistence type="inferred from homology"/>
<evidence type="ECO:0000256" key="3">
    <source>
        <dbReference type="ARBA" id="ARBA00012584"/>
    </source>
</evidence>
<accession>A0A330LBD7</accession>
<sequence length="215" mass="22410">MAVIESYPATDSDVWLSRVARLVQAGGVLAVPTETYYGLGINPFDGAAVARLLSIKGRPDGKPILILIGEQAQLQDLVTDVSSAARVLMEAFWPGPLTLVFPAGARFPTSITAGTGTVGIRHTSHPALAELLRYTGPLTGTSANYSGQPPVQTAAAVERTIGALVDVIVDGGTTPGGLPSTVLSVCDGVRMVREGPINRAMIQQALVARGFHLKL</sequence>
<evidence type="ECO:0000259" key="12">
    <source>
        <dbReference type="PROSITE" id="PS51163"/>
    </source>
</evidence>
<dbReference type="EMBL" id="OUNR01000019">
    <property type="protein sequence ID" value="SPP66404.1"/>
    <property type="molecule type" value="Genomic_DNA"/>
</dbReference>
<dbReference type="GO" id="GO:0003725">
    <property type="term" value="F:double-stranded RNA binding"/>
    <property type="evidence" value="ECO:0007669"/>
    <property type="project" value="InterPro"/>
</dbReference>
<evidence type="ECO:0000256" key="7">
    <source>
        <dbReference type="ARBA" id="ARBA00022695"/>
    </source>
</evidence>
<keyword evidence="8" id="KW-0547">Nucleotide-binding</keyword>
<organism evidence="13 14">
    <name type="scientific">Nitrospira lenta</name>
    <dbReference type="NCBI Taxonomy" id="1436998"/>
    <lineage>
        <taxon>Bacteria</taxon>
        <taxon>Pseudomonadati</taxon>
        <taxon>Nitrospirota</taxon>
        <taxon>Nitrospiria</taxon>
        <taxon>Nitrospirales</taxon>
        <taxon>Nitrospiraceae</taxon>
        <taxon>Nitrospira</taxon>
    </lineage>
</organism>
<evidence type="ECO:0000256" key="11">
    <source>
        <dbReference type="ARBA" id="ARBA00048366"/>
    </source>
</evidence>
<dbReference type="InterPro" id="IPR006070">
    <property type="entry name" value="Sua5-like_dom"/>
</dbReference>
<comment type="catalytic activity">
    <reaction evidence="11">
        <text>L-threonine + hydrogencarbonate + ATP = L-threonylcarbamoyladenylate + diphosphate + H2O</text>
        <dbReference type="Rhea" id="RHEA:36407"/>
        <dbReference type="ChEBI" id="CHEBI:15377"/>
        <dbReference type="ChEBI" id="CHEBI:17544"/>
        <dbReference type="ChEBI" id="CHEBI:30616"/>
        <dbReference type="ChEBI" id="CHEBI:33019"/>
        <dbReference type="ChEBI" id="CHEBI:57926"/>
        <dbReference type="ChEBI" id="CHEBI:73682"/>
        <dbReference type="EC" id="2.7.7.87"/>
    </reaction>
</comment>
<dbReference type="PANTHER" id="PTHR17490:SF16">
    <property type="entry name" value="THREONYLCARBAMOYL-AMP SYNTHASE"/>
    <property type="match status" value="1"/>
</dbReference>
<dbReference type="InterPro" id="IPR017945">
    <property type="entry name" value="DHBP_synth_RibB-like_a/b_dom"/>
</dbReference>
<reference evidence="14" key="1">
    <citation type="submission" date="2018-04" db="EMBL/GenBank/DDBJ databases">
        <authorList>
            <person name="Lucker S."/>
            <person name="Sakoula D."/>
        </authorList>
    </citation>
    <scope>NUCLEOTIDE SEQUENCE [LARGE SCALE GENOMIC DNA]</scope>
</reference>
<dbReference type="EC" id="2.7.7.87" evidence="3"/>
<evidence type="ECO:0000256" key="2">
    <source>
        <dbReference type="ARBA" id="ARBA00007663"/>
    </source>
</evidence>
<evidence type="ECO:0000313" key="14">
    <source>
        <dbReference type="Proteomes" id="UP000248168"/>
    </source>
</evidence>
<dbReference type="PROSITE" id="PS51163">
    <property type="entry name" value="YRDC"/>
    <property type="match status" value="1"/>
</dbReference>
<dbReference type="InterPro" id="IPR050156">
    <property type="entry name" value="TC-AMP_synthase_SUA5"/>
</dbReference>
<evidence type="ECO:0000256" key="8">
    <source>
        <dbReference type="ARBA" id="ARBA00022741"/>
    </source>
</evidence>
<keyword evidence="14" id="KW-1185">Reference proteome</keyword>
<evidence type="ECO:0000256" key="10">
    <source>
        <dbReference type="ARBA" id="ARBA00029774"/>
    </source>
</evidence>
<protein>
    <recommendedName>
        <fullName evidence="10">L-threonylcarbamoyladenylate synthase</fullName>
        <ecNumber evidence="3">2.7.7.87</ecNumber>
    </recommendedName>
    <alternativeName>
        <fullName evidence="10">L-threonylcarbamoyladenylate synthase</fullName>
    </alternativeName>
</protein>
<evidence type="ECO:0000256" key="5">
    <source>
        <dbReference type="ARBA" id="ARBA00022679"/>
    </source>
</evidence>
<dbReference type="Pfam" id="PF01300">
    <property type="entry name" value="Sua5_yciO_yrdC"/>
    <property type="match status" value="1"/>
</dbReference>
<dbReference type="Gene3D" id="3.90.870.10">
    <property type="entry name" value="DHBP synthase"/>
    <property type="match status" value="1"/>
</dbReference>
<dbReference type="GO" id="GO:0061710">
    <property type="term" value="F:L-threonylcarbamoyladenylate synthase"/>
    <property type="evidence" value="ECO:0007669"/>
    <property type="project" value="UniProtKB-EC"/>
</dbReference>
<dbReference type="PANTHER" id="PTHR17490">
    <property type="entry name" value="SUA5"/>
    <property type="match status" value="1"/>
</dbReference>
<dbReference type="Proteomes" id="UP000248168">
    <property type="component" value="Unassembled WGS sequence"/>
</dbReference>
<keyword evidence="5" id="KW-0808">Transferase</keyword>
<dbReference type="GO" id="GO:0006450">
    <property type="term" value="P:regulation of translational fidelity"/>
    <property type="evidence" value="ECO:0007669"/>
    <property type="project" value="TreeGrafter"/>
</dbReference>
<dbReference type="InParanoid" id="A0A330LBD7"/>
<gene>
    <name evidence="13" type="ORF">NITLEN_60207</name>
</gene>
<dbReference type="GO" id="GO:0008033">
    <property type="term" value="P:tRNA processing"/>
    <property type="evidence" value="ECO:0007669"/>
    <property type="project" value="UniProtKB-KW"/>
</dbReference>
<dbReference type="NCBIfam" id="TIGR00057">
    <property type="entry name" value="L-threonylcarbamoyladenylate synthase"/>
    <property type="match status" value="1"/>
</dbReference>
<dbReference type="SUPFAM" id="SSF55821">
    <property type="entry name" value="YrdC/RibB"/>
    <property type="match status" value="1"/>
</dbReference>
<dbReference type="FunCoup" id="A0A330LBD7">
    <property type="interactions" value="283"/>
</dbReference>
<dbReference type="AlphaFoldDB" id="A0A330LBD7"/>
<keyword evidence="7" id="KW-0548">Nucleotidyltransferase</keyword>
<keyword evidence="6" id="KW-0819">tRNA processing</keyword>
<comment type="similarity">
    <text evidence="2">Belongs to the SUA5 family.</text>
</comment>
<name>A0A330LBD7_9BACT</name>
<dbReference type="GO" id="GO:0005737">
    <property type="term" value="C:cytoplasm"/>
    <property type="evidence" value="ECO:0007669"/>
    <property type="project" value="UniProtKB-SubCell"/>
</dbReference>
<keyword evidence="4" id="KW-0963">Cytoplasm</keyword>
<evidence type="ECO:0000256" key="4">
    <source>
        <dbReference type="ARBA" id="ARBA00022490"/>
    </source>
</evidence>
<evidence type="ECO:0000256" key="9">
    <source>
        <dbReference type="ARBA" id="ARBA00022840"/>
    </source>
</evidence>
<comment type="subcellular location">
    <subcellularLocation>
        <location evidence="1">Cytoplasm</location>
    </subcellularLocation>
</comment>
<dbReference type="OrthoDB" id="9814580at2"/>
<evidence type="ECO:0000256" key="1">
    <source>
        <dbReference type="ARBA" id="ARBA00004496"/>
    </source>
</evidence>